<name>A0A1F7J0L6_9BACT</name>
<comment type="caution">
    <text evidence="2">The sequence shown here is derived from an EMBL/GenBank/DDBJ whole genome shotgun (WGS) entry which is preliminary data.</text>
</comment>
<accession>A0A1F7J0L6</accession>
<dbReference type="AlphaFoldDB" id="A0A1F7J0L6"/>
<feature type="chain" id="PRO_5009529397" evidence="1">
    <location>
        <begin position="20"/>
        <end position="225"/>
    </location>
</feature>
<proteinExistence type="predicted"/>
<sequence length="225" mass="25378">MKVIVLLIFFLALVPRVAAQEEMSSPLYKLQIEELNASSEAQLNKKENSMLLKDRMQFKTHGFVISAHQPDKPFRFKISDTVISFEGLAKNRNQIKSTDLEVDTGGVNGYEILAMATPLQSTSGLTIVQTECNRKSDKCTTRLASPWTDDGVYGWGYQVLGSDNMDIFKNKKYFRPLDLENFVLIAQKSTAMERRVSDLKFKINVAGDITDTQYVSNIKILALPK</sequence>
<dbReference type="STRING" id="1802061.A3A93_00120"/>
<feature type="signal peptide" evidence="1">
    <location>
        <begin position="1"/>
        <end position="19"/>
    </location>
</feature>
<dbReference type="EMBL" id="MGAL01000005">
    <property type="protein sequence ID" value="OGK49157.1"/>
    <property type="molecule type" value="Genomic_DNA"/>
</dbReference>
<reference evidence="2 3" key="1">
    <citation type="journal article" date="2016" name="Nat. Commun.">
        <title>Thousands of microbial genomes shed light on interconnected biogeochemical processes in an aquifer system.</title>
        <authorList>
            <person name="Anantharaman K."/>
            <person name="Brown C.T."/>
            <person name="Hug L.A."/>
            <person name="Sharon I."/>
            <person name="Castelle C.J."/>
            <person name="Probst A.J."/>
            <person name="Thomas B.C."/>
            <person name="Singh A."/>
            <person name="Wilkins M.J."/>
            <person name="Karaoz U."/>
            <person name="Brodie E.L."/>
            <person name="Williams K.H."/>
            <person name="Hubbard S.S."/>
            <person name="Banfield J.F."/>
        </authorList>
    </citation>
    <scope>NUCLEOTIDE SEQUENCE [LARGE SCALE GENOMIC DNA]</scope>
</reference>
<gene>
    <name evidence="2" type="ORF">A3A93_00120</name>
</gene>
<keyword evidence="1" id="KW-0732">Signal</keyword>
<evidence type="ECO:0000313" key="3">
    <source>
        <dbReference type="Proteomes" id="UP000177141"/>
    </source>
</evidence>
<protein>
    <submittedName>
        <fullName evidence="2">Uncharacterized protein</fullName>
    </submittedName>
</protein>
<dbReference type="Proteomes" id="UP000177141">
    <property type="component" value="Unassembled WGS sequence"/>
</dbReference>
<evidence type="ECO:0000313" key="2">
    <source>
        <dbReference type="EMBL" id="OGK49157.1"/>
    </source>
</evidence>
<evidence type="ECO:0000256" key="1">
    <source>
        <dbReference type="SAM" id="SignalP"/>
    </source>
</evidence>
<organism evidence="2 3">
    <name type="scientific">Candidatus Roizmanbacteria bacterium RIFCSPLOWO2_01_FULL_38_12</name>
    <dbReference type="NCBI Taxonomy" id="1802061"/>
    <lineage>
        <taxon>Bacteria</taxon>
        <taxon>Candidatus Roizmaniibacteriota</taxon>
    </lineage>
</organism>